<accession>A0A4U6X0D0</accession>
<dbReference type="Proteomes" id="UP000310108">
    <property type="component" value="Unassembled WGS sequence"/>
</dbReference>
<organism evidence="2 3">
    <name type="scientific">Colletotrichum tanaceti</name>
    <dbReference type="NCBI Taxonomy" id="1306861"/>
    <lineage>
        <taxon>Eukaryota</taxon>
        <taxon>Fungi</taxon>
        <taxon>Dikarya</taxon>
        <taxon>Ascomycota</taxon>
        <taxon>Pezizomycotina</taxon>
        <taxon>Sordariomycetes</taxon>
        <taxon>Hypocreomycetidae</taxon>
        <taxon>Glomerellales</taxon>
        <taxon>Glomerellaceae</taxon>
        <taxon>Colletotrichum</taxon>
        <taxon>Colletotrichum destructivum species complex</taxon>
    </lineage>
</organism>
<name>A0A4U6X0D0_9PEZI</name>
<keyword evidence="3" id="KW-1185">Reference proteome</keyword>
<evidence type="ECO:0000256" key="1">
    <source>
        <dbReference type="SAM" id="MobiDB-lite"/>
    </source>
</evidence>
<sequence>MEMKLRGKKERQQLKEAPSRDEIEDFKPSVIREVDQAGIMDRSFTTSKNVCESSVKPYCSKDILRYSPFPTSPACLLSLRDIGINKRTINSSNTSSKEFPKLKITFDLR</sequence>
<proteinExistence type="predicted"/>
<gene>
    <name evidence="2" type="ORF">CTA1_669</name>
</gene>
<evidence type="ECO:0000313" key="3">
    <source>
        <dbReference type="Proteomes" id="UP000310108"/>
    </source>
</evidence>
<comment type="caution">
    <text evidence="2">The sequence shown here is derived from an EMBL/GenBank/DDBJ whole genome shotgun (WGS) entry which is preliminary data.</text>
</comment>
<feature type="region of interest" description="Disordered" evidence="1">
    <location>
        <begin position="1"/>
        <end position="27"/>
    </location>
</feature>
<dbReference type="AlphaFoldDB" id="A0A4U6X0D0"/>
<dbReference type="EMBL" id="PJEX01001151">
    <property type="protein sequence ID" value="TKW48333.1"/>
    <property type="molecule type" value="Genomic_DNA"/>
</dbReference>
<evidence type="ECO:0000313" key="2">
    <source>
        <dbReference type="EMBL" id="TKW48333.1"/>
    </source>
</evidence>
<protein>
    <submittedName>
        <fullName evidence="2">Uncharacterized protein</fullName>
    </submittedName>
</protein>
<reference evidence="2 3" key="1">
    <citation type="journal article" date="2019" name="PLoS ONE">
        <title>Comparative genome analysis indicates high evolutionary potential of pathogenicity genes in Colletotrichum tanaceti.</title>
        <authorList>
            <person name="Lelwala R.V."/>
            <person name="Korhonen P.K."/>
            <person name="Young N.D."/>
            <person name="Scott J.B."/>
            <person name="Ades P.A."/>
            <person name="Gasser R.B."/>
            <person name="Taylor P.W.J."/>
        </authorList>
    </citation>
    <scope>NUCLEOTIDE SEQUENCE [LARGE SCALE GENOMIC DNA]</scope>
    <source>
        <strain evidence="2">BRIP57314</strain>
    </source>
</reference>